<evidence type="ECO:0000313" key="3">
    <source>
        <dbReference type="Proteomes" id="UP000011555"/>
    </source>
</evidence>
<dbReference type="RefSeq" id="WP_007141529.1">
    <property type="nucleotide sequence ID" value="NZ_AOLZ01000034.1"/>
</dbReference>
<sequence>MTRCLPRAEVRPTQLYLSSEKLAGVLEWFDFDEPEYEPLPAFEHRGAWYLADGHTRAFAASLAGVDTIRIERDPAVRETYDFEVYRRCIEWCAEAGVETVDDLHGRVVGPEAYRELWVDRCQRVGDGG</sequence>
<evidence type="ECO:0000313" key="2">
    <source>
        <dbReference type="EMBL" id="EMA33821.1"/>
    </source>
</evidence>
<dbReference type="GeneID" id="30920610"/>
<dbReference type="GO" id="GO:0016740">
    <property type="term" value="F:transferase activity"/>
    <property type="evidence" value="ECO:0007669"/>
    <property type="project" value="UniProtKB-KW"/>
</dbReference>
<dbReference type="Proteomes" id="UP000186547">
    <property type="component" value="Chromosome"/>
</dbReference>
<protein>
    <submittedName>
        <fullName evidence="1 2">Histone acetyltransferase</fullName>
    </submittedName>
</protein>
<dbReference type="PATRIC" id="fig|358396.7.peg.1832"/>
<reference evidence="1 4" key="1">
    <citation type="journal article" date="2011" name="J. Bacteriol.">
        <title>Genome sequence of Halobiforma lacisalsi AJ5, an extremely halophilic archaeon which harbors a bop gene.</title>
        <authorList>
            <person name="Jiang X."/>
            <person name="Wang S."/>
            <person name="Cheng H."/>
            <person name="Huo Y."/>
            <person name="Zhang X."/>
            <person name="Zhu X."/>
            <person name="Han X."/>
            <person name="Ni P."/>
            <person name="Wu M."/>
        </authorList>
    </citation>
    <scope>NUCLEOTIDE SEQUENCE [LARGE SCALE GENOMIC DNA]</scope>
    <source>
        <strain evidence="1 4">AJ5</strain>
    </source>
</reference>
<dbReference type="EMBL" id="AOLZ01000034">
    <property type="protein sequence ID" value="EMA33821.1"/>
    <property type="molecule type" value="Genomic_DNA"/>
</dbReference>
<proteinExistence type="predicted"/>
<gene>
    <name evidence="2" type="ORF">C445_09034</name>
    <name evidence="1" type="ORF">CHINAEXTREME_05760</name>
</gene>
<dbReference type="KEGG" id="hlc:CHINAEXTREME05760"/>
<evidence type="ECO:0000313" key="1">
    <source>
        <dbReference type="EMBL" id="APW97308.1"/>
    </source>
</evidence>
<keyword evidence="3" id="KW-1185">Reference proteome</keyword>
<dbReference type="AlphaFoldDB" id="M0LJW1"/>
<dbReference type="SUPFAM" id="SSF51445">
    <property type="entry name" value="(Trans)glycosidases"/>
    <property type="match status" value="1"/>
</dbReference>
<reference evidence="1" key="3">
    <citation type="submission" date="2017-01" db="EMBL/GenBank/DDBJ databases">
        <authorList>
            <person name="Mah S.A."/>
            <person name="Swanson W.J."/>
            <person name="Moy G.W."/>
            <person name="Vacquier V.D."/>
        </authorList>
    </citation>
    <scope>NUCLEOTIDE SEQUENCE</scope>
    <source>
        <strain evidence="1">AJ5</strain>
    </source>
</reference>
<name>M0LJW1_NATLA</name>
<dbReference type="eggNOG" id="arCOG00622">
    <property type="taxonomic scope" value="Archaea"/>
</dbReference>
<accession>M0LJW1</accession>
<dbReference type="STRING" id="358396.CHINAEXTREME_05760"/>
<dbReference type="EMBL" id="CP019285">
    <property type="protein sequence ID" value="APW97308.1"/>
    <property type="molecule type" value="Genomic_DNA"/>
</dbReference>
<dbReference type="InterPro" id="IPR017853">
    <property type="entry name" value="GH"/>
</dbReference>
<keyword evidence="2" id="KW-0808">Transferase</keyword>
<evidence type="ECO:0000313" key="4">
    <source>
        <dbReference type="Proteomes" id="UP000186547"/>
    </source>
</evidence>
<dbReference type="Proteomes" id="UP000011555">
    <property type="component" value="Unassembled WGS sequence"/>
</dbReference>
<reference evidence="2 3" key="2">
    <citation type="journal article" date="2014" name="PLoS Genet.">
        <title>Phylogenetically driven sequencing of extremely halophilic archaea reveals strategies for static and dynamic osmo-response.</title>
        <authorList>
            <person name="Becker E.A."/>
            <person name="Seitzer P.M."/>
            <person name="Tritt A."/>
            <person name="Larsen D."/>
            <person name="Krusor M."/>
            <person name="Yao A.I."/>
            <person name="Wu D."/>
            <person name="Madern D."/>
            <person name="Eisen J.A."/>
            <person name="Darling A.E."/>
            <person name="Facciotti M.T."/>
        </authorList>
    </citation>
    <scope>NUCLEOTIDE SEQUENCE [LARGE SCALE GENOMIC DNA]</scope>
    <source>
        <strain evidence="2 3">AJ5</strain>
    </source>
</reference>
<organism evidence="2 3">
    <name type="scientific">Natronobacterium lacisalsi AJ5</name>
    <dbReference type="NCBI Taxonomy" id="358396"/>
    <lineage>
        <taxon>Archaea</taxon>
        <taxon>Methanobacteriati</taxon>
        <taxon>Methanobacteriota</taxon>
        <taxon>Stenosarchaea group</taxon>
        <taxon>Halobacteria</taxon>
        <taxon>Halobacteriales</taxon>
        <taxon>Natrialbaceae</taxon>
        <taxon>Natronobacterium</taxon>
    </lineage>
</organism>